<accession>A0A9Q3IMY1</accession>
<dbReference type="Proteomes" id="UP000765509">
    <property type="component" value="Unassembled WGS sequence"/>
</dbReference>
<reference evidence="1" key="1">
    <citation type="submission" date="2021-03" db="EMBL/GenBank/DDBJ databases">
        <title>Draft genome sequence of rust myrtle Austropuccinia psidii MF-1, a brazilian biotype.</title>
        <authorList>
            <person name="Quecine M.C."/>
            <person name="Pachon D.M.R."/>
            <person name="Bonatelli M.L."/>
            <person name="Correr F.H."/>
            <person name="Franceschini L.M."/>
            <person name="Leite T.F."/>
            <person name="Margarido G.R.A."/>
            <person name="Almeida C.A."/>
            <person name="Ferrarezi J.A."/>
            <person name="Labate C.A."/>
        </authorList>
    </citation>
    <scope>NUCLEOTIDE SEQUENCE</scope>
    <source>
        <strain evidence="1">MF-1</strain>
    </source>
</reference>
<sequence length="314" mass="35996">MEDESDVGEASMTEPEIIDLILEYIVWLYLECGLSKQKCQPARDQVVRMMEVSLKRNKLQYNITKEIPCEICTIIKRLHLDIKFEQYVCFSECFSLYDAKIAPGECGYQLFSTTRICGSDLFHSNCNIQEPKVKIFTKEHQPPANKWKHGQITPPNQPWPRIPKSTFVTQSRKDWMKWFLNVLGVEEIIDNWNLNHLSQFLILPKVPCGRQFSQKKTPIAALNCLNLPPRLHYQKKYAFISGIIPGPKQPNMFTIKNILGPLVTDVLELNKSAIIPTPKHPRGRKVVVKLAALIGDIVATHKVSGLMSHSARRF</sequence>
<comment type="caution">
    <text evidence="1">The sequence shown here is derived from an EMBL/GenBank/DDBJ whole genome shotgun (WGS) entry which is preliminary data.</text>
</comment>
<evidence type="ECO:0000313" key="1">
    <source>
        <dbReference type="EMBL" id="MBW0545619.1"/>
    </source>
</evidence>
<evidence type="ECO:0000313" key="2">
    <source>
        <dbReference type="Proteomes" id="UP000765509"/>
    </source>
</evidence>
<proteinExistence type="predicted"/>
<keyword evidence="2" id="KW-1185">Reference proteome</keyword>
<name>A0A9Q3IMY1_9BASI</name>
<gene>
    <name evidence="1" type="ORF">O181_085334</name>
</gene>
<organism evidence="1 2">
    <name type="scientific">Austropuccinia psidii MF-1</name>
    <dbReference type="NCBI Taxonomy" id="1389203"/>
    <lineage>
        <taxon>Eukaryota</taxon>
        <taxon>Fungi</taxon>
        <taxon>Dikarya</taxon>
        <taxon>Basidiomycota</taxon>
        <taxon>Pucciniomycotina</taxon>
        <taxon>Pucciniomycetes</taxon>
        <taxon>Pucciniales</taxon>
        <taxon>Sphaerophragmiaceae</taxon>
        <taxon>Austropuccinia</taxon>
    </lineage>
</organism>
<dbReference type="OrthoDB" id="3039677at2759"/>
<protein>
    <submittedName>
        <fullName evidence="1">Uncharacterized protein</fullName>
    </submittedName>
</protein>
<dbReference type="AlphaFoldDB" id="A0A9Q3IMY1"/>
<dbReference type="EMBL" id="AVOT02050561">
    <property type="protein sequence ID" value="MBW0545619.1"/>
    <property type="molecule type" value="Genomic_DNA"/>
</dbReference>